<dbReference type="GO" id="GO:0005525">
    <property type="term" value="F:GTP binding"/>
    <property type="evidence" value="ECO:0007669"/>
    <property type="project" value="UniProtKB-KW"/>
</dbReference>
<comment type="caution">
    <text evidence="20">The sequence shown here is derived from an EMBL/GenBank/DDBJ whole genome shotgun (WGS) entry which is preliminary data.</text>
</comment>
<evidence type="ECO:0000256" key="2">
    <source>
        <dbReference type="ARBA" id="ARBA00000711"/>
    </source>
</evidence>
<keyword evidence="10" id="KW-0169">Cobalamin biosynthesis</keyword>
<feature type="binding site" evidence="19">
    <location>
        <begin position="15"/>
        <end position="22"/>
    </location>
    <ligand>
        <name>GTP</name>
        <dbReference type="ChEBI" id="CHEBI:37565"/>
    </ligand>
</feature>
<evidence type="ECO:0000256" key="5">
    <source>
        <dbReference type="ARBA" id="ARBA00004692"/>
    </source>
</evidence>
<dbReference type="SUPFAM" id="SSF52540">
    <property type="entry name" value="P-loop containing nucleoside triphosphate hydrolases"/>
    <property type="match status" value="1"/>
</dbReference>
<organism evidence="20 21">
    <name type="scientific">Scytonema millei VB511283</name>
    <dbReference type="NCBI Taxonomy" id="1245923"/>
    <lineage>
        <taxon>Bacteria</taxon>
        <taxon>Bacillati</taxon>
        <taxon>Cyanobacteriota</taxon>
        <taxon>Cyanophyceae</taxon>
        <taxon>Nostocales</taxon>
        <taxon>Scytonemataceae</taxon>
        <taxon>Scytonema</taxon>
    </lineage>
</organism>
<keyword evidence="11 20" id="KW-0808">Transferase</keyword>
<evidence type="ECO:0000256" key="18">
    <source>
        <dbReference type="PIRSR" id="PIRSR006135-1"/>
    </source>
</evidence>
<comment type="function">
    <text evidence="4">Catalyzes ATP-dependent phosphorylation of adenosylcobinamide and addition of GMP to adenosylcobinamide phosphate.</text>
</comment>
<dbReference type="Pfam" id="PF02283">
    <property type="entry name" value="CobU"/>
    <property type="match status" value="1"/>
</dbReference>
<evidence type="ECO:0000256" key="12">
    <source>
        <dbReference type="ARBA" id="ARBA00022741"/>
    </source>
</evidence>
<protein>
    <recommendedName>
        <fullName evidence="16">Adenosylcobinamide kinase</fullName>
        <ecNumber evidence="8">2.7.1.156</ecNumber>
        <ecNumber evidence="9">2.7.7.62</ecNumber>
    </recommendedName>
    <alternativeName>
        <fullName evidence="17">Adenosylcobinamide-phosphate guanylyltransferase</fullName>
    </alternativeName>
</protein>
<keyword evidence="15 19" id="KW-0342">GTP-binding</keyword>
<evidence type="ECO:0000256" key="3">
    <source>
        <dbReference type="ARBA" id="ARBA00001522"/>
    </source>
</evidence>
<dbReference type="InterPro" id="IPR003203">
    <property type="entry name" value="CobU/CobP"/>
</dbReference>
<evidence type="ECO:0000256" key="14">
    <source>
        <dbReference type="ARBA" id="ARBA00022840"/>
    </source>
</evidence>
<evidence type="ECO:0000256" key="19">
    <source>
        <dbReference type="PIRSR" id="PIRSR006135-2"/>
    </source>
</evidence>
<proteinExistence type="inferred from homology"/>
<evidence type="ECO:0000256" key="17">
    <source>
        <dbReference type="ARBA" id="ARBA00030571"/>
    </source>
</evidence>
<feature type="binding site" evidence="19">
    <location>
        <position position="91"/>
    </location>
    <ligand>
        <name>GTP</name>
        <dbReference type="ChEBI" id="CHEBI:37565"/>
    </ligand>
</feature>
<feature type="binding site" evidence="19">
    <location>
        <begin position="40"/>
        <end position="42"/>
    </location>
    <ligand>
        <name>GTP</name>
        <dbReference type="ChEBI" id="CHEBI:37565"/>
    </ligand>
</feature>
<dbReference type="OrthoDB" id="9799422at2"/>
<keyword evidence="21" id="KW-1185">Reference proteome</keyword>
<feature type="active site" description="GMP-histidine intermediate" evidence="18">
    <location>
        <position position="58"/>
    </location>
</feature>
<dbReference type="EC" id="2.7.1.156" evidence="8"/>
<keyword evidence="13 20" id="KW-0418">Kinase</keyword>
<comment type="pathway">
    <text evidence="6">Cofactor biosynthesis; adenosylcobalamin biosynthesis; adenosylcobalamin from cob(II)yrinate a,c-diamide: step 5/7.</text>
</comment>
<evidence type="ECO:0000256" key="6">
    <source>
        <dbReference type="ARBA" id="ARBA00005159"/>
    </source>
</evidence>
<evidence type="ECO:0000256" key="16">
    <source>
        <dbReference type="ARBA" id="ARBA00029570"/>
    </source>
</evidence>
<dbReference type="AlphaFoldDB" id="A0A9X5E5Z4"/>
<evidence type="ECO:0000256" key="1">
    <source>
        <dbReference type="ARBA" id="ARBA00000312"/>
    </source>
</evidence>
<evidence type="ECO:0000313" key="20">
    <source>
        <dbReference type="EMBL" id="NHC35891.1"/>
    </source>
</evidence>
<dbReference type="InterPro" id="IPR027417">
    <property type="entry name" value="P-loop_NTPase"/>
</dbReference>
<reference evidence="20 21" key="1">
    <citation type="journal article" date="2015" name="Genome Announc.">
        <title>Draft Genome Sequence of the Terrestrial Cyanobacterium Scytonema millei VB511283, Isolated from Eastern India.</title>
        <authorList>
            <person name="Sen D."/>
            <person name="Chandrababunaidu M.M."/>
            <person name="Singh D."/>
            <person name="Sanghi N."/>
            <person name="Ghorai A."/>
            <person name="Mishra G.P."/>
            <person name="Madduluri M."/>
            <person name="Adhikary S.P."/>
            <person name="Tripathy S."/>
        </authorList>
    </citation>
    <scope>NUCLEOTIDE SEQUENCE [LARGE SCALE GENOMIC DNA]</scope>
    <source>
        <strain evidence="20 21">VB511283</strain>
    </source>
</reference>
<evidence type="ECO:0000256" key="9">
    <source>
        <dbReference type="ARBA" id="ARBA00012523"/>
    </source>
</evidence>
<evidence type="ECO:0000256" key="8">
    <source>
        <dbReference type="ARBA" id="ARBA00012016"/>
    </source>
</evidence>
<gene>
    <name evidence="20" type="primary">cobU</name>
    <name evidence="20" type="ORF">QH73_0014720</name>
</gene>
<dbReference type="GO" id="GO:0043752">
    <property type="term" value="F:adenosylcobinamide kinase activity"/>
    <property type="evidence" value="ECO:0007669"/>
    <property type="project" value="UniProtKB-EC"/>
</dbReference>
<dbReference type="GO" id="GO:0005524">
    <property type="term" value="F:ATP binding"/>
    <property type="evidence" value="ECO:0007669"/>
    <property type="project" value="UniProtKB-KW"/>
</dbReference>
<dbReference type="PIRSF" id="PIRSF006135">
    <property type="entry name" value="CobU"/>
    <property type="match status" value="1"/>
</dbReference>
<dbReference type="PANTHER" id="PTHR34848:SF1">
    <property type="entry name" value="BIFUNCTIONAL ADENOSYLCOBALAMIN BIOSYNTHESIS PROTEIN COBU"/>
    <property type="match status" value="1"/>
</dbReference>
<evidence type="ECO:0000256" key="15">
    <source>
        <dbReference type="ARBA" id="ARBA00023134"/>
    </source>
</evidence>
<dbReference type="Gene3D" id="3.40.50.300">
    <property type="entry name" value="P-loop containing nucleotide triphosphate hydrolases"/>
    <property type="match status" value="1"/>
</dbReference>
<dbReference type="EC" id="2.7.7.62" evidence="9"/>
<dbReference type="PANTHER" id="PTHR34848">
    <property type="match status" value="1"/>
</dbReference>
<sequence>MMPTSPSSRIVLVTGPTKSGKSEWAETLAMQSGKSVIYIATAQTNADDPEWQQRISQHRDRRPADWLTVEAPENLIETITTAPSSCCLLVDSLGTWVANLLEQDSITWAATEQNLILSLERLDNKDVIVVAEEAAWGVVPAYASGRLFRDRLGQLVRRLGAVANSVYLIAGGHVLNLSLLGSPLPTPLNEKR</sequence>
<evidence type="ECO:0000256" key="4">
    <source>
        <dbReference type="ARBA" id="ARBA00003889"/>
    </source>
</evidence>
<keyword evidence="14" id="KW-0067">ATP-binding</keyword>
<name>A0A9X5E5Z4_9CYAN</name>
<keyword evidence="20" id="KW-0548">Nucleotidyltransferase</keyword>
<feature type="binding site" evidence="19">
    <location>
        <position position="70"/>
    </location>
    <ligand>
        <name>GTP</name>
        <dbReference type="ChEBI" id="CHEBI:37565"/>
    </ligand>
</feature>
<evidence type="ECO:0000313" key="21">
    <source>
        <dbReference type="Proteomes" id="UP000031532"/>
    </source>
</evidence>
<evidence type="ECO:0000256" key="11">
    <source>
        <dbReference type="ARBA" id="ARBA00022679"/>
    </source>
</evidence>
<dbReference type="GO" id="GO:0008820">
    <property type="term" value="F:cobinamide phosphate guanylyltransferase activity"/>
    <property type="evidence" value="ECO:0007669"/>
    <property type="project" value="UniProtKB-EC"/>
</dbReference>
<keyword evidence="12 19" id="KW-0547">Nucleotide-binding</keyword>
<dbReference type="NCBIfam" id="NF004469">
    <property type="entry name" value="PRK05800.1"/>
    <property type="match status" value="1"/>
</dbReference>
<dbReference type="CDD" id="cd00544">
    <property type="entry name" value="CobU"/>
    <property type="match status" value="1"/>
</dbReference>
<evidence type="ECO:0000256" key="10">
    <source>
        <dbReference type="ARBA" id="ARBA00022573"/>
    </source>
</evidence>
<comment type="catalytic activity">
    <reaction evidence="3">
        <text>adenosylcob(III)inamide + GTP = adenosylcob(III)inamide phosphate + GDP + H(+)</text>
        <dbReference type="Rhea" id="RHEA:15765"/>
        <dbReference type="ChEBI" id="CHEBI:2480"/>
        <dbReference type="ChEBI" id="CHEBI:15378"/>
        <dbReference type="ChEBI" id="CHEBI:37565"/>
        <dbReference type="ChEBI" id="CHEBI:58189"/>
        <dbReference type="ChEBI" id="CHEBI:58502"/>
        <dbReference type="EC" id="2.7.1.156"/>
    </reaction>
</comment>
<accession>A0A9X5E5Z4</accession>
<evidence type="ECO:0000256" key="13">
    <source>
        <dbReference type="ARBA" id="ARBA00022777"/>
    </source>
</evidence>
<dbReference type="GO" id="GO:0009236">
    <property type="term" value="P:cobalamin biosynthetic process"/>
    <property type="evidence" value="ECO:0007669"/>
    <property type="project" value="UniProtKB-KW"/>
</dbReference>
<comment type="pathway">
    <text evidence="5">Cofactor biosynthesis; adenosylcobalamin biosynthesis; adenosylcobalamin from cob(II)yrinate a,c-diamide: step 6/7.</text>
</comment>
<feature type="binding site" evidence="19">
    <location>
        <begin position="59"/>
        <end position="62"/>
    </location>
    <ligand>
        <name>GTP</name>
        <dbReference type="ChEBI" id="CHEBI:37565"/>
    </ligand>
</feature>
<dbReference type="Proteomes" id="UP000031532">
    <property type="component" value="Unassembled WGS sequence"/>
</dbReference>
<comment type="catalytic activity">
    <reaction evidence="1">
        <text>adenosylcob(III)inamide + ATP = adenosylcob(III)inamide phosphate + ADP + H(+)</text>
        <dbReference type="Rhea" id="RHEA:15769"/>
        <dbReference type="ChEBI" id="CHEBI:2480"/>
        <dbReference type="ChEBI" id="CHEBI:15378"/>
        <dbReference type="ChEBI" id="CHEBI:30616"/>
        <dbReference type="ChEBI" id="CHEBI:58502"/>
        <dbReference type="ChEBI" id="CHEBI:456216"/>
        <dbReference type="EC" id="2.7.1.156"/>
    </reaction>
</comment>
<comment type="catalytic activity">
    <reaction evidence="2">
        <text>adenosylcob(III)inamide phosphate + GTP + H(+) = adenosylcob(III)inamide-GDP + diphosphate</text>
        <dbReference type="Rhea" id="RHEA:22712"/>
        <dbReference type="ChEBI" id="CHEBI:15378"/>
        <dbReference type="ChEBI" id="CHEBI:33019"/>
        <dbReference type="ChEBI" id="CHEBI:37565"/>
        <dbReference type="ChEBI" id="CHEBI:58502"/>
        <dbReference type="ChEBI" id="CHEBI:60487"/>
        <dbReference type="EC" id="2.7.7.62"/>
    </reaction>
</comment>
<evidence type="ECO:0000256" key="7">
    <source>
        <dbReference type="ARBA" id="ARBA00007490"/>
    </source>
</evidence>
<dbReference type="EMBL" id="JTJC03000003">
    <property type="protein sequence ID" value="NHC35891.1"/>
    <property type="molecule type" value="Genomic_DNA"/>
</dbReference>
<comment type="similarity">
    <text evidence="7">Belongs to the CobU/CobP family.</text>
</comment>